<evidence type="ECO:0000256" key="3">
    <source>
        <dbReference type="ARBA" id="ARBA00022679"/>
    </source>
</evidence>
<feature type="compositionally biased region" description="Basic and acidic residues" evidence="10">
    <location>
        <begin position="168"/>
        <end position="193"/>
    </location>
</feature>
<dbReference type="InParanoid" id="E3MUM5"/>
<evidence type="ECO:0000256" key="6">
    <source>
        <dbReference type="ARBA" id="ARBA00023163"/>
    </source>
</evidence>
<dbReference type="eggNOG" id="KOG1721">
    <property type="taxonomic scope" value="Eukaryota"/>
</dbReference>
<reference evidence="13" key="1">
    <citation type="submission" date="2007-07" db="EMBL/GenBank/DDBJ databases">
        <title>PCAP assembly of the Caenorhabditis remanei genome.</title>
        <authorList>
            <consortium name="The Caenorhabditis remanei Sequencing Consortium"/>
            <person name="Wilson R.K."/>
        </authorList>
    </citation>
    <scope>NUCLEOTIDE SEQUENCE [LARGE SCALE GENOMIC DNA]</scope>
    <source>
        <strain evidence="13">PB4641</strain>
    </source>
</reference>
<dbReference type="PROSITE" id="PS50157">
    <property type="entry name" value="ZINC_FINGER_C2H2_2"/>
    <property type="match status" value="3"/>
</dbReference>
<keyword evidence="4" id="KW-0156">Chromatin regulator</keyword>
<organism evidence="14">
    <name type="scientific">Caenorhabditis remanei</name>
    <name type="common">Caenorhabditis vulgaris</name>
    <dbReference type="NCBI Taxonomy" id="31234"/>
    <lineage>
        <taxon>Eukaryota</taxon>
        <taxon>Metazoa</taxon>
        <taxon>Ecdysozoa</taxon>
        <taxon>Nematoda</taxon>
        <taxon>Chromadorea</taxon>
        <taxon>Rhabditida</taxon>
        <taxon>Rhabditina</taxon>
        <taxon>Rhabditomorpha</taxon>
        <taxon>Rhabditoidea</taxon>
        <taxon>Rhabditidae</taxon>
        <taxon>Peloderinae</taxon>
        <taxon>Caenorhabditis</taxon>
    </lineage>
</organism>
<dbReference type="EMBL" id="DS268480">
    <property type="protein sequence ID" value="EFP09924.1"/>
    <property type="molecule type" value="Genomic_DNA"/>
</dbReference>
<keyword evidence="9" id="KW-0479">Metal-binding</keyword>
<evidence type="ECO:0000256" key="10">
    <source>
        <dbReference type="SAM" id="MobiDB-lite"/>
    </source>
</evidence>
<dbReference type="GO" id="GO:0000123">
    <property type="term" value="C:histone acetyltransferase complex"/>
    <property type="evidence" value="ECO:0007669"/>
    <property type="project" value="TreeGrafter"/>
</dbReference>
<dbReference type="HOGENOM" id="CLU_024762_0_0_1"/>
<comment type="subcellular location">
    <subcellularLocation>
        <location evidence="1">Nucleus</location>
    </subcellularLocation>
</comment>
<dbReference type="Pfam" id="PF08214">
    <property type="entry name" value="HAT_KAT11"/>
    <property type="match status" value="1"/>
</dbReference>
<feature type="compositionally biased region" description="Polar residues" evidence="10">
    <location>
        <begin position="196"/>
        <end position="209"/>
    </location>
</feature>
<evidence type="ECO:0000256" key="2">
    <source>
        <dbReference type="ARBA" id="ARBA00013184"/>
    </source>
</evidence>
<dbReference type="Gene3D" id="3.30.160.60">
    <property type="entry name" value="Classic Zinc Finger"/>
    <property type="match status" value="2"/>
</dbReference>
<dbReference type="PROSITE" id="PS00028">
    <property type="entry name" value="ZINC_FINGER_C2H2_1"/>
    <property type="match status" value="3"/>
</dbReference>
<dbReference type="GO" id="GO:0003713">
    <property type="term" value="F:transcription coactivator activity"/>
    <property type="evidence" value="ECO:0007669"/>
    <property type="project" value="TreeGrafter"/>
</dbReference>
<dbReference type="Gene3D" id="3.30.40.10">
    <property type="entry name" value="Zinc/RING finger domain, C3HC4 (zinc finger)"/>
    <property type="match status" value="1"/>
</dbReference>
<evidence type="ECO:0000256" key="7">
    <source>
        <dbReference type="ARBA" id="ARBA00023242"/>
    </source>
</evidence>
<dbReference type="InterPro" id="IPR013083">
    <property type="entry name" value="Znf_RING/FYVE/PHD"/>
</dbReference>
<keyword evidence="9" id="KW-0862">Zinc</keyword>
<dbReference type="STRING" id="31234.E3MUM5"/>
<dbReference type="eggNOG" id="KOG1778">
    <property type="taxonomic scope" value="Eukaryota"/>
</dbReference>
<dbReference type="PROSITE" id="PS51727">
    <property type="entry name" value="CBP_P300_HAT"/>
    <property type="match status" value="1"/>
</dbReference>
<proteinExistence type="predicted"/>
<feature type="compositionally biased region" description="Basic and acidic residues" evidence="10">
    <location>
        <begin position="143"/>
        <end position="154"/>
    </location>
</feature>
<dbReference type="InterPro" id="IPR036236">
    <property type="entry name" value="Znf_C2H2_sf"/>
</dbReference>
<keyword evidence="5" id="KW-0805">Transcription regulation</keyword>
<evidence type="ECO:0000313" key="13">
    <source>
        <dbReference type="EMBL" id="EFP09924.1"/>
    </source>
</evidence>
<dbReference type="OrthoDB" id="899at2759"/>
<feature type="compositionally biased region" description="Basic and acidic residues" evidence="10">
    <location>
        <begin position="120"/>
        <end position="130"/>
    </location>
</feature>
<evidence type="ECO:0000313" key="14">
    <source>
        <dbReference type="Proteomes" id="UP000008281"/>
    </source>
</evidence>
<evidence type="ECO:0000256" key="9">
    <source>
        <dbReference type="PROSITE-ProRule" id="PRU00042"/>
    </source>
</evidence>
<keyword evidence="9" id="KW-0863">Zinc-finger</keyword>
<evidence type="ECO:0000256" key="4">
    <source>
        <dbReference type="ARBA" id="ARBA00022853"/>
    </source>
</evidence>
<feature type="domain" description="C2H2-type" evidence="11">
    <location>
        <begin position="33"/>
        <end position="60"/>
    </location>
</feature>
<dbReference type="OMA" id="PHKILGD"/>
<dbReference type="Pfam" id="PF00096">
    <property type="entry name" value="zf-C2H2"/>
    <property type="match status" value="1"/>
</dbReference>
<feature type="domain" description="C2H2-type" evidence="11">
    <location>
        <begin position="60"/>
        <end position="84"/>
    </location>
</feature>
<dbReference type="AlphaFoldDB" id="E3MUM5"/>
<dbReference type="InterPro" id="IPR031162">
    <property type="entry name" value="CBP_P300_HAT"/>
</dbReference>
<feature type="compositionally biased region" description="Basic residues" evidence="10">
    <location>
        <begin position="103"/>
        <end position="119"/>
    </location>
</feature>
<dbReference type="GO" id="GO:0004402">
    <property type="term" value="F:histone acetyltransferase activity"/>
    <property type="evidence" value="ECO:0007669"/>
    <property type="project" value="InterPro"/>
</dbReference>
<gene>
    <name evidence="13" type="ORF">CRE_21377</name>
</gene>
<dbReference type="GO" id="GO:0005667">
    <property type="term" value="C:transcription regulator complex"/>
    <property type="evidence" value="ECO:0007669"/>
    <property type="project" value="TreeGrafter"/>
</dbReference>
<dbReference type="GO" id="GO:0031490">
    <property type="term" value="F:chromatin DNA binding"/>
    <property type="evidence" value="ECO:0007669"/>
    <property type="project" value="TreeGrafter"/>
</dbReference>
<name>E3MUM5_CAERE</name>
<keyword evidence="3" id="KW-0808">Transferase</keyword>
<feature type="compositionally biased region" description="Polar residues" evidence="10">
    <location>
        <begin position="155"/>
        <end position="167"/>
    </location>
</feature>
<dbReference type="PANTHER" id="PTHR13808">
    <property type="entry name" value="CBP/P300-RELATED"/>
    <property type="match status" value="1"/>
</dbReference>
<dbReference type="InterPro" id="IPR013087">
    <property type="entry name" value="Znf_C2H2_type"/>
</dbReference>
<accession>E3MUM5</accession>
<dbReference type="SMART" id="SM00355">
    <property type="entry name" value="ZnF_C2H2"/>
    <property type="match status" value="3"/>
</dbReference>
<sequence>MAGEWQCDVCKKTYSCKKNLTTHMHAHAREPQFECKICLRRFTFQTNLYEHKSVHTGKKFECPFPDCTKTCRLKGNLKKHMKVHCKSVRKLDEEYKKFTLSTKKQKKQRKQKRQQKRKQRSEAVEDHLEMDQPDNVSENDDANEPRTDNVREADSPTTSNNQATANEPNHEELGPARKRERKDQSRPQDETVAKKPSSSGDNNNTPSGSGDNLSCCGLERLLRYSTPIRNCDRNDTCMIQVGEEYMCRKSRPEADNICLDCFARANVKNQNLWIKKVNLNEKVEDTVDCSECGETSHKVCVFHFEEAPFLCGNCSGEPGFKKIIETDPNCEINAFLAQKANNQLEDKKAKISVASYTTQKSTTTKKLMPDLYLKDAKEKYGSKIDFVARAIYFFQIVDNISVAFFGLFTQEYQDFGGKSWCVIDYLDSVPWMKVSSKSPSKIYLELILAYFEYMGLKGFKNGHLWANPPVKGVDYIFNIHPETQRYLDKVQLIGWYHKILKQGKDTGVLAGYRNFEEEFKKGEFKNPIDLPVFVDSLWHKILEWVNDQLKETNKFDDENFKRMLVGEYEDRALDNFYFELRGSELPNPIPLQPEEFNPHKILGDRETFLDKCFVENWEFSSLRRAKYSSVGIINLIEAAREERDVSPLSMCHLPLPITSQSVFFLQFALCVPLPLPLPTTSDCLSFFSCFLHVGIQRS</sequence>
<dbReference type="SMART" id="SM01250">
    <property type="entry name" value="KAT11"/>
    <property type="match status" value="1"/>
</dbReference>
<evidence type="ECO:0000256" key="1">
    <source>
        <dbReference type="ARBA" id="ARBA00004123"/>
    </source>
</evidence>
<dbReference type="EC" id="2.3.1.48" evidence="2"/>
<dbReference type="SUPFAM" id="SSF57667">
    <property type="entry name" value="beta-beta-alpha zinc fingers"/>
    <property type="match status" value="2"/>
</dbReference>
<dbReference type="PANTHER" id="PTHR13808:SF1">
    <property type="entry name" value="HISTONE ACETYLTRANSFERASE"/>
    <property type="match status" value="1"/>
</dbReference>
<comment type="catalytic activity">
    <reaction evidence="8">
        <text>L-lysyl-[protein] + acetyl-CoA = N(6)-acetyl-L-lysyl-[protein] + CoA + H(+)</text>
        <dbReference type="Rhea" id="RHEA:45948"/>
        <dbReference type="Rhea" id="RHEA-COMP:9752"/>
        <dbReference type="Rhea" id="RHEA-COMP:10731"/>
        <dbReference type="ChEBI" id="CHEBI:15378"/>
        <dbReference type="ChEBI" id="CHEBI:29969"/>
        <dbReference type="ChEBI" id="CHEBI:57287"/>
        <dbReference type="ChEBI" id="CHEBI:57288"/>
        <dbReference type="ChEBI" id="CHEBI:61930"/>
        <dbReference type="EC" id="2.3.1.48"/>
    </reaction>
</comment>
<evidence type="ECO:0000259" key="12">
    <source>
        <dbReference type="PROSITE" id="PS51727"/>
    </source>
</evidence>
<dbReference type="Proteomes" id="UP000008281">
    <property type="component" value="Unassembled WGS sequence"/>
</dbReference>
<dbReference type="InterPro" id="IPR013178">
    <property type="entry name" value="Histone_AcTrfase_Rtt109/CBP"/>
</dbReference>
<keyword evidence="14" id="KW-1185">Reference proteome</keyword>
<evidence type="ECO:0000259" key="11">
    <source>
        <dbReference type="PROSITE" id="PS50157"/>
    </source>
</evidence>
<keyword evidence="6" id="KW-0804">Transcription</keyword>
<evidence type="ECO:0000256" key="8">
    <source>
        <dbReference type="ARBA" id="ARBA00048017"/>
    </source>
</evidence>
<feature type="domain" description="CBP/p300-type HAT" evidence="12">
    <location>
        <begin position="321"/>
        <end position="641"/>
    </location>
</feature>
<dbReference type="GO" id="GO:0008270">
    <property type="term" value="F:zinc ion binding"/>
    <property type="evidence" value="ECO:0007669"/>
    <property type="project" value="UniProtKB-KW"/>
</dbReference>
<feature type="domain" description="C2H2-type" evidence="11">
    <location>
        <begin position="5"/>
        <end position="32"/>
    </location>
</feature>
<keyword evidence="7" id="KW-0539">Nucleus</keyword>
<dbReference type="GO" id="GO:0045944">
    <property type="term" value="P:positive regulation of transcription by RNA polymerase II"/>
    <property type="evidence" value="ECO:0007669"/>
    <property type="project" value="TreeGrafter"/>
</dbReference>
<dbReference type="GO" id="GO:0005634">
    <property type="term" value="C:nucleus"/>
    <property type="evidence" value="ECO:0007669"/>
    <property type="project" value="UniProtKB-SubCell"/>
</dbReference>
<evidence type="ECO:0000256" key="5">
    <source>
        <dbReference type="ARBA" id="ARBA00023015"/>
    </source>
</evidence>
<protein>
    <recommendedName>
        <fullName evidence="2">histone acetyltransferase</fullName>
        <ecNumber evidence="2">2.3.1.48</ecNumber>
    </recommendedName>
</protein>
<feature type="region of interest" description="Disordered" evidence="10">
    <location>
        <begin position="99"/>
        <end position="209"/>
    </location>
</feature>